<evidence type="ECO:0000259" key="4">
    <source>
        <dbReference type="PROSITE" id="PS51263"/>
    </source>
</evidence>
<keyword evidence="6" id="KW-1185">Reference proteome</keyword>
<dbReference type="GO" id="GO:0015629">
    <property type="term" value="C:actin cytoskeleton"/>
    <property type="evidence" value="ECO:0007669"/>
    <property type="project" value="InterPro"/>
</dbReference>
<proteinExistence type="inferred from homology"/>
<feature type="domain" description="ADF-H" evidence="4">
    <location>
        <begin position="54"/>
        <end position="184"/>
    </location>
</feature>
<accession>A0A5P1EV69</accession>
<sequence length="210" mass="23606">MALSSTTRRGGADSMTSPGSLSDSLEFRSPAGRRLLWPPSPRRRPAEKKQANSASGMALNDECKLTFLELKAKRTYHFIIFKIDEKLKQVIVEKVGEPISSYADFTAALPADECRYAIYDFDFLREKALNIAMEHMHYEDNDSRYLYANVLAKVVNFGSEPVNLMFSVSGLQNTVNSPGSKMTILTSSYVMDEDSFKEPTKVYFVPGFDL</sequence>
<dbReference type="EMBL" id="CM007385">
    <property type="protein sequence ID" value="ONK69916.1"/>
    <property type="molecule type" value="Genomic_DNA"/>
</dbReference>
<dbReference type="InterPro" id="IPR029006">
    <property type="entry name" value="ADF-H/Gelsolin-like_dom_sf"/>
</dbReference>
<evidence type="ECO:0000313" key="5">
    <source>
        <dbReference type="EMBL" id="ONK69916.1"/>
    </source>
</evidence>
<evidence type="ECO:0000313" key="6">
    <source>
        <dbReference type="Proteomes" id="UP000243459"/>
    </source>
</evidence>
<dbReference type="InterPro" id="IPR017904">
    <property type="entry name" value="ADF/Cofilin"/>
</dbReference>
<protein>
    <recommendedName>
        <fullName evidence="4">ADF-H domain-containing protein</fullName>
    </recommendedName>
</protein>
<evidence type="ECO:0000256" key="2">
    <source>
        <dbReference type="ARBA" id="ARBA00023203"/>
    </source>
</evidence>
<dbReference type="GO" id="GO:0003779">
    <property type="term" value="F:actin binding"/>
    <property type="evidence" value="ECO:0007669"/>
    <property type="project" value="UniProtKB-KW"/>
</dbReference>
<comment type="similarity">
    <text evidence="1">Belongs to the actin-binding proteins ADF family.</text>
</comment>
<dbReference type="AlphaFoldDB" id="A0A5P1EV69"/>
<dbReference type="SMART" id="SM00102">
    <property type="entry name" value="ADF"/>
    <property type="match status" value="1"/>
</dbReference>
<name>A0A5P1EV69_ASPOF</name>
<dbReference type="Proteomes" id="UP000243459">
    <property type="component" value="Chromosome 5"/>
</dbReference>
<keyword evidence="2" id="KW-0009">Actin-binding</keyword>
<gene>
    <name evidence="5" type="ORF">A4U43_C05F28190</name>
</gene>
<organism evidence="5 6">
    <name type="scientific">Asparagus officinalis</name>
    <name type="common">Garden asparagus</name>
    <dbReference type="NCBI Taxonomy" id="4686"/>
    <lineage>
        <taxon>Eukaryota</taxon>
        <taxon>Viridiplantae</taxon>
        <taxon>Streptophyta</taxon>
        <taxon>Embryophyta</taxon>
        <taxon>Tracheophyta</taxon>
        <taxon>Spermatophyta</taxon>
        <taxon>Magnoliopsida</taxon>
        <taxon>Liliopsida</taxon>
        <taxon>Asparagales</taxon>
        <taxon>Asparagaceae</taxon>
        <taxon>Asparagoideae</taxon>
        <taxon>Asparagus</taxon>
    </lineage>
</organism>
<dbReference type="Gene3D" id="3.40.20.10">
    <property type="entry name" value="Severin"/>
    <property type="match status" value="1"/>
</dbReference>
<dbReference type="SUPFAM" id="SSF55753">
    <property type="entry name" value="Actin depolymerizing proteins"/>
    <property type="match status" value="1"/>
</dbReference>
<evidence type="ECO:0000256" key="3">
    <source>
        <dbReference type="SAM" id="MobiDB-lite"/>
    </source>
</evidence>
<feature type="region of interest" description="Disordered" evidence="3">
    <location>
        <begin position="1"/>
        <end position="55"/>
    </location>
</feature>
<dbReference type="InterPro" id="IPR002108">
    <property type="entry name" value="ADF-H"/>
</dbReference>
<feature type="compositionally biased region" description="Polar residues" evidence="3">
    <location>
        <begin position="1"/>
        <end position="23"/>
    </location>
</feature>
<dbReference type="PANTHER" id="PTHR11913">
    <property type="entry name" value="COFILIN-RELATED"/>
    <property type="match status" value="1"/>
</dbReference>
<evidence type="ECO:0000256" key="1">
    <source>
        <dbReference type="ARBA" id="ARBA00006844"/>
    </source>
</evidence>
<dbReference type="GO" id="GO:0030042">
    <property type="term" value="P:actin filament depolymerization"/>
    <property type="evidence" value="ECO:0007669"/>
    <property type="project" value="InterPro"/>
</dbReference>
<dbReference type="Pfam" id="PF00241">
    <property type="entry name" value="Cofilin_ADF"/>
    <property type="match status" value="1"/>
</dbReference>
<reference evidence="6" key="1">
    <citation type="journal article" date="2017" name="Nat. Commun.">
        <title>The asparagus genome sheds light on the origin and evolution of a young Y chromosome.</title>
        <authorList>
            <person name="Harkess A."/>
            <person name="Zhou J."/>
            <person name="Xu C."/>
            <person name="Bowers J.E."/>
            <person name="Van der Hulst R."/>
            <person name="Ayyampalayam S."/>
            <person name="Mercati F."/>
            <person name="Riccardi P."/>
            <person name="McKain M.R."/>
            <person name="Kakrana A."/>
            <person name="Tang H."/>
            <person name="Ray J."/>
            <person name="Groenendijk J."/>
            <person name="Arikit S."/>
            <person name="Mathioni S.M."/>
            <person name="Nakano M."/>
            <person name="Shan H."/>
            <person name="Telgmann-Rauber A."/>
            <person name="Kanno A."/>
            <person name="Yue Z."/>
            <person name="Chen H."/>
            <person name="Li W."/>
            <person name="Chen Y."/>
            <person name="Xu X."/>
            <person name="Zhang Y."/>
            <person name="Luo S."/>
            <person name="Chen H."/>
            <person name="Gao J."/>
            <person name="Mao Z."/>
            <person name="Pires J.C."/>
            <person name="Luo M."/>
            <person name="Kudrna D."/>
            <person name="Wing R.A."/>
            <person name="Meyers B.C."/>
            <person name="Yi K."/>
            <person name="Kong H."/>
            <person name="Lavrijsen P."/>
            <person name="Sunseri F."/>
            <person name="Falavigna A."/>
            <person name="Ye Y."/>
            <person name="Leebens-Mack J.H."/>
            <person name="Chen G."/>
        </authorList>
    </citation>
    <scope>NUCLEOTIDE SEQUENCE [LARGE SCALE GENOMIC DNA]</scope>
    <source>
        <strain evidence="6">cv. DH0086</strain>
    </source>
</reference>
<dbReference type="PROSITE" id="PS51263">
    <property type="entry name" value="ADF_H"/>
    <property type="match status" value="1"/>
</dbReference>
<dbReference type="Gramene" id="ONK69916">
    <property type="protein sequence ID" value="ONK69916"/>
    <property type="gene ID" value="A4U43_C05F28190"/>
</dbReference>